<evidence type="ECO:0000313" key="3">
    <source>
        <dbReference type="Proteomes" id="UP001205105"/>
    </source>
</evidence>
<name>A0AAD5DK84_9CHLO</name>
<accession>A0AAD5DK84</accession>
<keyword evidence="1" id="KW-0472">Membrane</keyword>
<organism evidence="2 3">
    <name type="scientific">Chlorella ohadii</name>
    <dbReference type="NCBI Taxonomy" id="2649997"/>
    <lineage>
        <taxon>Eukaryota</taxon>
        <taxon>Viridiplantae</taxon>
        <taxon>Chlorophyta</taxon>
        <taxon>core chlorophytes</taxon>
        <taxon>Trebouxiophyceae</taxon>
        <taxon>Chlorellales</taxon>
        <taxon>Chlorellaceae</taxon>
        <taxon>Chlorella clade</taxon>
        <taxon>Chlorella</taxon>
    </lineage>
</organism>
<protein>
    <submittedName>
        <fullName evidence="2">Uncharacterized protein</fullName>
    </submittedName>
</protein>
<dbReference type="Proteomes" id="UP001205105">
    <property type="component" value="Unassembled WGS sequence"/>
</dbReference>
<dbReference type="EMBL" id="JADXDR010000143">
    <property type="protein sequence ID" value="KAI7837773.1"/>
    <property type="molecule type" value="Genomic_DNA"/>
</dbReference>
<dbReference type="AlphaFoldDB" id="A0AAD5DK84"/>
<proteinExistence type="predicted"/>
<evidence type="ECO:0000313" key="2">
    <source>
        <dbReference type="EMBL" id="KAI7837773.1"/>
    </source>
</evidence>
<comment type="caution">
    <text evidence="2">The sequence shown here is derived from an EMBL/GenBank/DDBJ whole genome shotgun (WGS) entry which is preliminary data.</text>
</comment>
<evidence type="ECO:0000256" key="1">
    <source>
        <dbReference type="SAM" id="Phobius"/>
    </source>
</evidence>
<keyword evidence="1" id="KW-0812">Transmembrane</keyword>
<feature type="transmembrane region" description="Helical" evidence="1">
    <location>
        <begin position="95"/>
        <end position="123"/>
    </location>
</feature>
<reference evidence="2" key="1">
    <citation type="submission" date="2020-11" db="EMBL/GenBank/DDBJ databases">
        <title>Chlorella ohadii genome sequencing and assembly.</title>
        <authorList>
            <person name="Murik O."/>
            <person name="Treves H."/>
            <person name="Kedem I."/>
            <person name="Shotland Y."/>
            <person name="Kaplan A."/>
        </authorList>
    </citation>
    <scope>NUCLEOTIDE SEQUENCE</scope>
    <source>
        <strain evidence="2">1</strain>
    </source>
</reference>
<keyword evidence="3" id="KW-1185">Reference proteome</keyword>
<sequence length="160" mass="18717">MSGIQRWRAFKFAVKEWAERMSHVPAIAAVLAALAAVRRQLQPLYDAAAWAEKQWADLLLLYNAFVAEETKRLWHWSRRFPKEAEVWSAVPQFMGYFILTVFYQSLMPLSVAAALMVPLWYSWVMWDNWWASPVFLATLATAPLKWVPWADKCWLWPGLI</sequence>
<gene>
    <name evidence="2" type="ORF">COHA_008402</name>
</gene>
<keyword evidence="1" id="KW-1133">Transmembrane helix</keyword>